<feature type="compositionally biased region" description="Basic and acidic residues" evidence="2">
    <location>
        <begin position="86"/>
        <end position="102"/>
    </location>
</feature>
<feature type="region of interest" description="Disordered" evidence="2">
    <location>
        <begin position="78"/>
        <end position="178"/>
    </location>
</feature>
<dbReference type="PANTHER" id="PTHR22940">
    <property type="entry name" value="TIMEOUT/TIMELESS-2"/>
    <property type="match status" value="1"/>
</dbReference>
<dbReference type="GO" id="GO:0043111">
    <property type="term" value="P:replication fork arrest"/>
    <property type="evidence" value="ECO:0007669"/>
    <property type="project" value="TreeGrafter"/>
</dbReference>
<keyword evidence="5" id="KW-1185">Reference proteome</keyword>
<accession>A0A9D3LV59</accession>
<evidence type="ECO:0000256" key="1">
    <source>
        <dbReference type="ARBA" id="ARBA00008174"/>
    </source>
</evidence>
<dbReference type="EMBL" id="JAFIRN010000014">
    <property type="protein sequence ID" value="KAG5836304.1"/>
    <property type="molecule type" value="Genomic_DNA"/>
</dbReference>
<evidence type="ECO:0000256" key="2">
    <source>
        <dbReference type="SAM" id="MobiDB-lite"/>
    </source>
</evidence>
<dbReference type="PANTHER" id="PTHR22940:SF4">
    <property type="entry name" value="PROTEIN TIMELESS HOMOLOG"/>
    <property type="match status" value="1"/>
</dbReference>
<proteinExistence type="inferred from homology"/>
<evidence type="ECO:0000259" key="3">
    <source>
        <dbReference type="Pfam" id="PF05029"/>
    </source>
</evidence>
<organism evidence="4 5">
    <name type="scientific">Anguilla anguilla</name>
    <name type="common">European freshwater eel</name>
    <name type="synonym">Muraena anguilla</name>
    <dbReference type="NCBI Taxonomy" id="7936"/>
    <lineage>
        <taxon>Eukaryota</taxon>
        <taxon>Metazoa</taxon>
        <taxon>Chordata</taxon>
        <taxon>Craniata</taxon>
        <taxon>Vertebrata</taxon>
        <taxon>Euteleostomi</taxon>
        <taxon>Actinopterygii</taxon>
        <taxon>Neopterygii</taxon>
        <taxon>Teleostei</taxon>
        <taxon>Anguilliformes</taxon>
        <taxon>Anguillidae</taxon>
        <taxon>Anguilla</taxon>
    </lineage>
</organism>
<dbReference type="AlphaFoldDB" id="A0A9D3LV59"/>
<dbReference type="InterPro" id="IPR044998">
    <property type="entry name" value="Timeless"/>
</dbReference>
<comment type="caution">
    <text evidence="4">The sequence shown here is derived from an EMBL/GenBank/DDBJ whole genome shotgun (WGS) entry which is preliminary data.</text>
</comment>
<evidence type="ECO:0000313" key="4">
    <source>
        <dbReference type="EMBL" id="KAG5836304.1"/>
    </source>
</evidence>
<dbReference type="GO" id="GO:0000076">
    <property type="term" value="P:DNA replication checkpoint signaling"/>
    <property type="evidence" value="ECO:0007669"/>
    <property type="project" value="TreeGrafter"/>
</dbReference>
<feature type="compositionally biased region" description="Basic and acidic residues" evidence="2">
    <location>
        <begin position="112"/>
        <end position="121"/>
    </location>
</feature>
<dbReference type="GO" id="GO:0003677">
    <property type="term" value="F:DNA binding"/>
    <property type="evidence" value="ECO:0007669"/>
    <property type="project" value="TreeGrafter"/>
</dbReference>
<dbReference type="InterPro" id="IPR007725">
    <property type="entry name" value="TIMELESS_C"/>
</dbReference>
<protein>
    <recommendedName>
        <fullName evidence="3">Timeless C-terminal domain-containing protein</fullName>
    </recommendedName>
</protein>
<evidence type="ECO:0000313" key="5">
    <source>
        <dbReference type="Proteomes" id="UP001044222"/>
    </source>
</evidence>
<reference evidence="4" key="1">
    <citation type="submission" date="2021-01" db="EMBL/GenBank/DDBJ databases">
        <title>A chromosome-scale assembly of European eel, Anguilla anguilla.</title>
        <authorList>
            <person name="Henkel C."/>
            <person name="Jong-Raadsen S.A."/>
            <person name="Dufour S."/>
            <person name="Weltzien F.-A."/>
            <person name="Palstra A.P."/>
            <person name="Pelster B."/>
            <person name="Spaink H.P."/>
            <person name="Van Den Thillart G.E."/>
            <person name="Jansen H."/>
            <person name="Zahm M."/>
            <person name="Klopp C."/>
            <person name="Cedric C."/>
            <person name="Louis A."/>
            <person name="Berthelot C."/>
            <person name="Parey E."/>
            <person name="Roest Crollius H."/>
            <person name="Montfort J."/>
            <person name="Robinson-Rechavi M."/>
            <person name="Bucao C."/>
            <person name="Bouchez O."/>
            <person name="Gislard M."/>
            <person name="Lluch J."/>
            <person name="Milhes M."/>
            <person name="Lampietro C."/>
            <person name="Lopez Roques C."/>
            <person name="Donnadieu C."/>
            <person name="Braasch I."/>
            <person name="Desvignes T."/>
            <person name="Postlethwait J."/>
            <person name="Bobe J."/>
            <person name="Guiguen Y."/>
            <person name="Dirks R."/>
        </authorList>
    </citation>
    <scope>NUCLEOTIDE SEQUENCE</scope>
    <source>
        <strain evidence="4">Tag_6206</strain>
        <tissue evidence="4">Liver</tissue>
    </source>
</reference>
<sequence>MAGPLLWLQNCLNRTADDREEEGLVQAVPLVPLMEENEDAMETASFQRLLRKLGVRAPADEQESFWRIPAKLRPSQLRAAASWLSQDRKRPTAAHTENHSSLDDLESTSDGDTPRAGDRGKVSAKRSRVLDSDEEREEDSSAKDAGRDVDPDSDEEAQSAPSKRRRQRAFVVDDEDED</sequence>
<name>A0A9D3LV59_ANGAN</name>
<dbReference type="GO" id="GO:0006281">
    <property type="term" value="P:DNA repair"/>
    <property type="evidence" value="ECO:0007669"/>
    <property type="project" value="TreeGrafter"/>
</dbReference>
<dbReference type="GO" id="GO:0031298">
    <property type="term" value="C:replication fork protection complex"/>
    <property type="evidence" value="ECO:0007669"/>
    <property type="project" value="TreeGrafter"/>
</dbReference>
<comment type="similarity">
    <text evidence="1">Belongs to the timeless family.</text>
</comment>
<gene>
    <name evidence="4" type="ORF">ANANG_G00253160</name>
</gene>
<feature type="domain" description="Timeless C-terminal" evidence="3">
    <location>
        <begin position="2"/>
        <end position="78"/>
    </location>
</feature>
<feature type="compositionally biased region" description="Basic and acidic residues" evidence="2">
    <location>
        <begin position="139"/>
        <end position="150"/>
    </location>
</feature>
<dbReference type="Pfam" id="PF05029">
    <property type="entry name" value="TIMELESS_C"/>
    <property type="match status" value="1"/>
</dbReference>
<dbReference type="Proteomes" id="UP001044222">
    <property type="component" value="Chromosome 14"/>
</dbReference>